<reference evidence="1 2" key="1">
    <citation type="submission" date="2019-08" db="EMBL/GenBank/DDBJ databases">
        <title>Whole genome of Aphis craccivora.</title>
        <authorList>
            <person name="Voronova N.V."/>
            <person name="Shulinski R.S."/>
            <person name="Bandarenka Y.V."/>
            <person name="Zhorov D.G."/>
            <person name="Warner D."/>
        </authorList>
    </citation>
    <scope>NUCLEOTIDE SEQUENCE [LARGE SCALE GENOMIC DNA]</scope>
    <source>
        <strain evidence="1">180601</strain>
        <tissue evidence="1">Whole Body</tissue>
    </source>
</reference>
<sequence>MGTLQPNATRQNALVPTVDERVICPAEGEPTCAHCRSKHNAREKTCSSKTAHLGNIVRRTNYGKAQ</sequence>
<comment type="caution">
    <text evidence="1">The sequence shown here is derived from an EMBL/GenBank/DDBJ whole genome shotgun (WGS) entry which is preliminary data.</text>
</comment>
<keyword evidence="2" id="KW-1185">Reference proteome</keyword>
<protein>
    <submittedName>
        <fullName evidence="1">Reverse transcriptase domain-containing protein</fullName>
    </submittedName>
</protein>
<evidence type="ECO:0000313" key="2">
    <source>
        <dbReference type="Proteomes" id="UP000478052"/>
    </source>
</evidence>
<accession>A0A6G0XZN4</accession>
<dbReference type="Proteomes" id="UP000478052">
    <property type="component" value="Unassembled WGS sequence"/>
</dbReference>
<dbReference type="AlphaFoldDB" id="A0A6G0XZN4"/>
<name>A0A6G0XZN4_APHCR</name>
<keyword evidence="1" id="KW-0548">Nucleotidyltransferase</keyword>
<keyword evidence="1" id="KW-0808">Transferase</keyword>
<organism evidence="1 2">
    <name type="scientific">Aphis craccivora</name>
    <name type="common">Cowpea aphid</name>
    <dbReference type="NCBI Taxonomy" id="307492"/>
    <lineage>
        <taxon>Eukaryota</taxon>
        <taxon>Metazoa</taxon>
        <taxon>Ecdysozoa</taxon>
        <taxon>Arthropoda</taxon>
        <taxon>Hexapoda</taxon>
        <taxon>Insecta</taxon>
        <taxon>Pterygota</taxon>
        <taxon>Neoptera</taxon>
        <taxon>Paraneoptera</taxon>
        <taxon>Hemiptera</taxon>
        <taxon>Sternorrhyncha</taxon>
        <taxon>Aphidomorpha</taxon>
        <taxon>Aphidoidea</taxon>
        <taxon>Aphididae</taxon>
        <taxon>Aphidini</taxon>
        <taxon>Aphis</taxon>
        <taxon>Aphis</taxon>
    </lineage>
</organism>
<evidence type="ECO:0000313" key="1">
    <source>
        <dbReference type="EMBL" id="KAF0746211.1"/>
    </source>
</evidence>
<dbReference type="EMBL" id="VUJU01007290">
    <property type="protein sequence ID" value="KAF0746211.1"/>
    <property type="molecule type" value="Genomic_DNA"/>
</dbReference>
<dbReference type="GO" id="GO:0003964">
    <property type="term" value="F:RNA-directed DNA polymerase activity"/>
    <property type="evidence" value="ECO:0007669"/>
    <property type="project" value="UniProtKB-KW"/>
</dbReference>
<keyword evidence="1" id="KW-0695">RNA-directed DNA polymerase</keyword>
<proteinExistence type="predicted"/>
<gene>
    <name evidence="1" type="ORF">FWK35_00031888</name>
</gene>